<comment type="caution">
    <text evidence="3">The sequence shown here is derived from an EMBL/GenBank/DDBJ whole genome shotgun (WGS) entry which is preliminary data.</text>
</comment>
<evidence type="ECO:0000313" key="4">
    <source>
        <dbReference type="Proteomes" id="UP000034154"/>
    </source>
</evidence>
<dbReference type="InterPro" id="IPR029057">
    <property type="entry name" value="PRTase-like"/>
</dbReference>
<dbReference type="Pfam" id="PF00156">
    <property type="entry name" value="Pribosyltran"/>
    <property type="match status" value="1"/>
</dbReference>
<dbReference type="EMBL" id="LCJB01000079">
    <property type="protein sequence ID" value="KKT68366.1"/>
    <property type="molecule type" value="Genomic_DNA"/>
</dbReference>
<proteinExistence type="inferred from homology"/>
<evidence type="ECO:0000259" key="2">
    <source>
        <dbReference type="Pfam" id="PF00156"/>
    </source>
</evidence>
<dbReference type="CDD" id="cd06223">
    <property type="entry name" value="PRTases_typeI"/>
    <property type="match status" value="1"/>
</dbReference>
<evidence type="ECO:0000256" key="1">
    <source>
        <dbReference type="ARBA" id="ARBA00008007"/>
    </source>
</evidence>
<comment type="similarity">
    <text evidence="1">Belongs to the ComF/GntX family.</text>
</comment>
<dbReference type="InterPro" id="IPR051910">
    <property type="entry name" value="ComF/GntX_DNA_util-trans"/>
</dbReference>
<sequence length="237" mass="26318">MESQLDQVGIILKWLKDGLFPLICQGCGREGEFLCESCADINLIERAKSVCPFCHSEDSEGKTCSECSKQAFLDGATSLGFYHDKLLQKLIQAWKFEGQPVAAKVIENWLDSHKLNFLLPPVDWYVTSIPLHSARLQERGFNQAEVIARIAAMKIASPYLELLDRPEWTDPQARRSASERQVGDLDGIFAVNQTVPPCVLICDDVLTSGATMDAAARVLKEHGAQVVWGFTLARADH</sequence>
<dbReference type="Proteomes" id="UP000034154">
    <property type="component" value="Unassembled WGS sequence"/>
</dbReference>
<dbReference type="AlphaFoldDB" id="A0A0G1J9M4"/>
<dbReference type="PANTHER" id="PTHR47505:SF1">
    <property type="entry name" value="DNA UTILIZATION PROTEIN YHGH"/>
    <property type="match status" value="1"/>
</dbReference>
<dbReference type="SUPFAM" id="SSF53271">
    <property type="entry name" value="PRTase-like"/>
    <property type="match status" value="1"/>
</dbReference>
<evidence type="ECO:0000313" key="3">
    <source>
        <dbReference type="EMBL" id="KKT68366.1"/>
    </source>
</evidence>
<name>A0A0G1J9M4_9BACT</name>
<dbReference type="PANTHER" id="PTHR47505">
    <property type="entry name" value="DNA UTILIZATION PROTEIN YHGH"/>
    <property type="match status" value="1"/>
</dbReference>
<dbReference type="InterPro" id="IPR000836">
    <property type="entry name" value="PRTase_dom"/>
</dbReference>
<feature type="domain" description="Phosphoribosyltransferase" evidence="2">
    <location>
        <begin position="199"/>
        <end position="227"/>
    </location>
</feature>
<reference evidence="3 4" key="1">
    <citation type="journal article" date="2015" name="Nature">
        <title>rRNA introns, odd ribosomes, and small enigmatic genomes across a large radiation of phyla.</title>
        <authorList>
            <person name="Brown C.T."/>
            <person name="Hug L.A."/>
            <person name="Thomas B.C."/>
            <person name="Sharon I."/>
            <person name="Castelle C.J."/>
            <person name="Singh A."/>
            <person name="Wilkins M.J."/>
            <person name="Williams K.H."/>
            <person name="Banfield J.F."/>
        </authorList>
    </citation>
    <scope>NUCLEOTIDE SEQUENCE [LARGE SCALE GENOMIC DNA]</scope>
</reference>
<dbReference type="Gene3D" id="3.40.50.2020">
    <property type="match status" value="1"/>
</dbReference>
<gene>
    <name evidence="3" type="ORF">UW63_C0079G0001</name>
</gene>
<organism evidence="3 4">
    <name type="scientific">Candidatus Uhrbacteria bacterium GW2011_GWF2_44_350</name>
    <dbReference type="NCBI Taxonomy" id="1619000"/>
    <lineage>
        <taxon>Bacteria</taxon>
        <taxon>Candidatus Uhriibacteriota</taxon>
    </lineage>
</organism>
<protein>
    <recommendedName>
        <fullName evidence="2">Phosphoribosyltransferase domain-containing protein</fullName>
    </recommendedName>
</protein>
<dbReference type="PATRIC" id="fig|1619000.3.peg.1003"/>
<accession>A0A0G1J9M4</accession>